<dbReference type="EMBL" id="BMKW01000008">
    <property type="protein sequence ID" value="GGJ23463.1"/>
    <property type="molecule type" value="Genomic_DNA"/>
</dbReference>
<dbReference type="AlphaFoldDB" id="A0A917KP84"/>
<dbReference type="Pfam" id="PF20082">
    <property type="entry name" value="DUF6476"/>
    <property type="match status" value="1"/>
</dbReference>
<evidence type="ECO:0000313" key="3">
    <source>
        <dbReference type="Proteomes" id="UP000661507"/>
    </source>
</evidence>
<proteinExistence type="predicted"/>
<name>A0A917KP84_9PROT</name>
<keyword evidence="1" id="KW-1133">Transmembrane helix</keyword>
<dbReference type="RefSeq" id="WP_229681368.1">
    <property type="nucleotide sequence ID" value="NZ_BMKW01000008.1"/>
</dbReference>
<feature type="transmembrane region" description="Helical" evidence="1">
    <location>
        <begin position="29"/>
        <end position="49"/>
    </location>
</feature>
<sequence>MPAASGGAVMSVSVDSGGEGDDVGALKGLVIGMGVLIVAGTVALAVLLVQRLGGPAAGNAAASLSLAQPEGARIAGVAASDKAISIWVARPDGERVILLDPTGARRIGEIRLRD</sequence>
<dbReference type="InterPro" id="IPR045519">
    <property type="entry name" value="DUF6476"/>
</dbReference>
<protein>
    <submittedName>
        <fullName evidence="2">Uncharacterized protein</fullName>
    </submittedName>
</protein>
<evidence type="ECO:0000256" key="1">
    <source>
        <dbReference type="SAM" id="Phobius"/>
    </source>
</evidence>
<reference evidence="2" key="1">
    <citation type="journal article" date="2014" name="Int. J. Syst. Evol. Microbiol.">
        <title>Complete genome sequence of Corynebacterium casei LMG S-19264T (=DSM 44701T), isolated from a smear-ripened cheese.</title>
        <authorList>
            <consortium name="US DOE Joint Genome Institute (JGI-PGF)"/>
            <person name="Walter F."/>
            <person name="Albersmeier A."/>
            <person name="Kalinowski J."/>
            <person name="Ruckert C."/>
        </authorList>
    </citation>
    <scope>NUCLEOTIDE SEQUENCE</scope>
    <source>
        <strain evidence="2">CGMCC 1.3617</strain>
    </source>
</reference>
<reference evidence="2" key="2">
    <citation type="submission" date="2020-09" db="EMBL/GenBank/DDBJ databases">
        <authorList>
            <person name="Sun Q."/>
            <person name="Zhou Y."/>
        </authorList>
    </citation>
    <scope>NUCLEOTIDE SEQUENCE</scope>
    <source>
        <strain evidence="2">CGMCC 1.3617</strain>
    </source>
</reference>
<gene>
    <name evidence="2" type="ORF">GCM10011320_33520</name>
</gene>
<dbReference type="Proteomes" id="UP000661507">
    <property type="component" value="Unassembled WGS sequence"/>
</dbReference>
<evidence type="ECO:0000313" key="2">
    <source>
        <dbReference type="EMBL" id="GGJ23463.1"/>
    </source>
</evidence>
<accession>A0A917KP84</accession>
<keyword evidence="1" id="KW-0472">Membrane</keyword>
<keyword evidence="1" id="KW-0812">Transmembrane</keyword>
<keyword evidence="3" id="KW-1185">Reference proteome</keyword>
<comment type="caution">
    <text evidence="2">The sequence shown here is derived from an EMBL/GenBank/DDBJ whole genome shotgun (WGS) entry which is preliminary data.</text>
</comment>
<organism evidence="2 3">
    <name type="scientific">Neoroseomonas lacus</name>
    <dbReference type="NCBI Taxonomy" id="287609"/>
    <lineage>
        <taxon>Bacteria</taxon>
        <taxon>Pseudomonadati</taxon>
        <taxon>Pseudomonadota</taxon>
        <taxon>Alphaproteobacteria</taxon>
        <taxon>Acetobacterales</taxon>
        <taxon>Acetobacteraceae</taxon>
        <taxon>Neoroseomonas</taxon>
    </lineage>
</organism>